<dbReference type="InterPro" id="IPR042235">
    <property type="entry name" value="ZP-C_dom"/>
</dbReference>
<dbReference type="PANTHER" id="PTHR14002">
    <property type="entry name" value="ENDOGLIN/TGF-BETA RECEPTOR TYPE III"/>
    <property type="match status" value="1"/>
</dbReference>
<dbReference type="Pfam" id="PF23344">
    <property type="entry name" value="ZP-N"/>
    <property type="match status" value="1"/>
</dbReference>
<reference evidence="5" key="1">
    <citation type="submission" date="2021-01" db="UniProtKB">
        <authorList>
            <consortium name="EnsemblMetazoa"/>
        </authorList>
    </citation>
    <scope>IDENTIFICATION</scope>
</reference>
<accession>A0A7M5WRM2</accession>
<dbReference type="SMART" id="SM00241">
    <property type="entry name" value="ZP"/>
    <property type="match status" value="1"/>
</dbReference>
<protein>
    <recommendedName>
        <fullName evidence="4">ZP domain-containing protein</fullName>
    </recommendedName>
</protein>
<dbReference type="AlphaFoldDB" id="A0A7M5WRM2"/>
<proteinExistence type="predicted"/>
<evidence type="ECO:0000256" key="3">
    <source>
        <dbReference type="SAM" id="SignalP"/>
    </source>
</evidence>
<keyword evidence="2" id="KW-1015">Disulfide bond</keyword>
<dbReference type="OrthoDB" id="5964882at2759"/>
<evidence type="ECO:0000256" key="1">
    <source>
        <dbReference type="ARBA" id="ARBA00022729"/>
    </source>
</evidence>
<dbReference type="InterPro" id="IPR001507">
    <property type="entry name" value="ZP_dom"/>
</dbReference>
<sequence length="796" mass="91684">MGDRKFYSIIFILLATFHHTFANFRGAQITWKPIDNKGKIEITYRVGWRRGAKPHNLCITKPTNENTGSSFIYFRFRDGQTLPIRKATYYCNADVSKRSDWMVGQNTFQYQLTPELKNFEVGFSGCCWKGITGINRSKAQWMVWTRVDVTKQHYNKDGIQVINSSPITTFQPFVYAIVGCHYKFKIPVFDADDDIVKCRFAKYFNEYADGCTNLPNASLDRERCILHFKAPSVTGRYVVSLKVEDFNEAESTQPKSSVGLQFVVMVSKNRFSQSCDVKPTFVEKKDGGFGTPKCFRGEVGVPVELEMMARSEHGSDTVVEILTSSPMLSNATSHVVLDKESGKKYLKKILRWLPTRKGFHFVCFVALTKYGRASSKFCQLIMIGDLGLNRNRIMEIIPEPGSIVPINIHQIIIKFRRTIKLYSVDEIDAFIYDVNQKAVAKVIKHRDVIILNSTILVINLRDFVRDYVKKYRLIAQRLVTSDPEDFCVSQPRIQYADFVMASERDPVEVKCEKNGFTVSINKSFFAPYQMIKAHLDQSECTARLGSGHMTISTNYSACWTRVVANTTHITYLNTFHYAIKIPSFRHNDEIVKKRPIVCTVERSFNHTDEEGRNSLVKKDAAAVYILPHSPIGRILVTFEMYIDEDFIHKYQPYEFPLKLKEQRYLYFQLVLNTTHESINIVLDSCYTKTESIMGQWNGSRKYYFVRNRCGDANSFQMLNQTTNQVLRFSLNPAYIEHFSKDIGLFFHCDVSICRKCYFGCQDVNIPNVRRIKRSFDVRAEDNEISFGIGAGQIKQV</sequence>
<dbReference type="PROSITE" id="PS51034">
    <property type="entry name" value="ZP_2"/>
    <property type="match status" value="1"/>
</dbReference>
<dbReference type="EnsemblMetazoa" id="CLYHEMT006590.1">
    <property type="protein sequence ID" value="CLYHEMP006590.1"/>
    <property type="gene ID" value="CLYHEMG006590"/>
</dbReference>
<evidence type="ECO:0000313" key="6">
    <source>
        <dbReference type="Proteomes" id="UP000594262"/>
    </source>
</evidence>
<organism evidence="5 6">
    <name type="scientific">Clytia hemisphaerica</name>
    <dbReference type="NCBI Taxonomy" id="252671"/>
    <lineage>
        <taxon>Eukaryota</taxon>
        <taxon>Metazoa</taxon>
        <taxon>Cnidaria</taxon>
        <taxon>Hydrozoa</taxon>
        <taxon>Hydroidolina</taxon>
        <taxon>Leptothecata</taxon>
        <taxon>Obeliida</taxon>
        <taxon>Clytiidae</taxon>
        <taxon>Clytia</taxon>
    </lineage>
</organism>
<dbReference type="Gene3D" id="2.60.40.3210">
    <property type="entry name" value="Zona pellucida, ZP-N domain"/>
    <property type="match status" value="1"/>
</dbReference>
<feature type="domain" description="ZP" evidence="4">
    <location>
        <begin position="510"/>
        <end position="767"/>
    </location>
</feature>
<evidence type="ECO:0000259" key="4">
    <source>
        <dbReference type="PROSITE" id="PS51034"/>
    </source>
</evidence>
<keyword evidence="6" id="KW-1185">Reference proteome</keyword>
<dbReference type="InterPro" id="IPR055355">
    <property type="entry name" value="ZP-C"/>
</dbReference>
<dbReference type="PANTHER" id="PTHR14002:SF60">
    <property type="entry name" value="ZP DOMAIN-CONTAINING PROTEIN"/>
    <property type="match status" value="1"/>
</dbReference>
<keyword evidence="1 3" id="KW-0732">Signal</keyword>
<dbReference type="GeneID" id="136804601"/>
<dbReference type="Gene3D" id="2.60.40.4100">
    <property type="entry name" value="Zona pellucida, ZP-C domain"/>
    <property type="match status" value="1"/>
</dbReference>
<dbReference type="RefSeq" id="XP_066917307.1">
    <property type="nucleotide sequence ID" value="XM_067061206.1"/>
</dbReference>
<dbReference type="InterPro" id="IPR055356">
    <property type="entry name" value="ZP-N"/>
</dbReference>
<name>A0A7M5WRM2_9CNID</name>
<dbReference type="Proteomes" id="UP000594262">
    <property type="component" value="Unplaced"/>
</dbReference>
<dbReference type="Pfam" id="PF00100">
    <property type="entry name" value="Zona_pellucida"/>
    <property type="match status" value="1"/>
</dbReference>
<evidence type="ECO:0000256" key="2">
    <source>
        <dbReference type="ARBA" id="ARBA00023157"/>
    </source>
</evidence>
<evidence type="ECO:0000313" key="5">
    <source>
        <dbReference type="EnsemblMetazoa" id="CLYHEMP006590.1"/>
    </source>
</evidence>
<feature type="chain" id="PRO_5029712391" description="ZP domain-containing protein" evidence="3">
    <location>
        <begin position="23"/>
        <end position="796"/>
    </location>
</feature>
<feature type="signal peptide" evidence="3">
    <location>
        <begin position="1"/>
        <end position="22"/>
    </location>
</feature>